<evidence type="ECO:0000256" key="4">
    <source>
        <dbReference type="ARBA" id="ARBA00023239"/>
    </source>
</evidence>
<accession>A0ABV2AL46</accession>
<dbReference type="PANTHER" id="PTHR11482">
    <property type="entry name" value="ARGININE/DIAMINOPIMELATE/ORNITHINE DECARBOXYLASE"/>
    <property type="match status" value="1"/>
</dbReference>
<dbReference type="PANTHER" id="PTHR11482:SF6">
    <property type="entry name" value="ORNITHINE DECARBOXYLASE 1-RELATED"/>
    <property type="match status" value="1"/>
</dbReference>
<dbReference type="SUPFAM" id="SSF51419">
    <property type="entry name" value="PLP-binding barrel"/>
    <property type="match status" value="1"/>
</dbReference>
<evidence type="ECO:0000313" key="8">
    <source>
        <dbReference type="Proteomes" id="UP001439008"/>
    </source>
</evidence>
<evidence type="ECO:0000259" key="6">
    <source>
        <dbReference type="Pfam" id="PF02784"/>
    </source>
</evidence>
<dbReference type="EMBL" id="JBDODL010000649">
    <property type="protein sequence ID" value="MES1920400.1"/>
    <property type="molecule type" value="Genomic_DNA"/>
</dbReference>
<dbReference type="InterPro" id="IPR002433">
    <property type="entry name" value="Orn_de-COase"/>
</dbReference>
<proteinExistence type="inferred from homology"/>
<sequence>MISCPINAVYNFESGDSNLPITKLADFKFDQNSFYNCILDPKILILKKRMNKIKLAKEIIFKNKIDCGLSFLDFRLLFQNISNWSKKYPNLTPFYSLRCLKDPLLLRLLHHLKIGFFCYNLNDLELLEILDISYKSFLYKFKATIMANPWLNYNQILVSLSKGIRYFLVDSEFYLNCIFKALKYFKIKNGVHIGVIMDDMKTINKMAFNAKTANKMADSHNLRVITFDINSNFDKIDNCTFFSNENCNSNISKFILRPILFKVVKIISIRKDVTKKTIKFNYFVDDSVYQNFFHLKTHLNSNPLPFSLKRDFKINEKNYISTIWGRTCDDLDCFYKYIYLPEMSVGDWFLFKNIDFSSLNTFTEFNGYASKRTTFYVIETNMK</sequence>
<comment type="caution">
    <text evidence="7">The sequence shown here is derived from an EMBL/GenBank/DDBJ whole genome shotgun (WGS) entry which is preliminary data.</text>
</comment>
<feature type="domain" description="Orn/DAP/Arg decarboxylase 2 N-terminal" evidence="6">
    <location>
        <begin position="79"/>
        <end position="184"/>
    </location>
</feature>
<dbReference type="InterPro" id="IPR029066">
    <property type="entry name" value="PLP-binding_barrel"/>
</dbReference>
<keyword evidence="8" id="KW-1185">Reference proteome</keyword>
<dbReference type="Proteomes" id="UP001439008">
    <property type="component" value="Unassembled WGS sequence"/>
</dbReference>
<feature type="domain" description="Orn/DAP/Arg decarboxylase 2 C-terminal" evidence="5">
    <location>
        <begin position="263"/>
        <end position="353"/>
    </location>
</feature>
<dbReference type="Gene3D" id="3.20.20.10">
    <property type="entry name" value="Alanine racemase"/>
    <property type="match status" value="1"/>
</dbReference>
<gene>
    <name evidence="7" type="ORF">MHBO_002073</name>
</gene>
<dbReference type="SUPFAM" id="SSF50621">
    <property type="entry name" value="Alanine racemase C-terminal domain-like"/>
    <property type="match status" value="1"/>
</dbReference>
<evidence type="ECO:0000256" key="1">
    <source>
        <dbReference type="ARBA" id="ARBA00001933"/>
    </source>
</evidence>
<keyword evidence="4" id="KW-0456">Lyase</keyword>
<organism evidence="7 8">
    <name type="scientific">Bonamia ostreae</name>
    <dbReference type="NCBI Taxonomy" id="126728"/>
    <lineage>
        <taxon>Eukaryota</taxon>
        <taxon>Sar</taxon>
        <taxon>Rhizaria</taxon>
        <taxon>Endomyxa</taxon>
        <taxon>Ascetosporea</taxon>
        <taxon>Haplosporida</taxon>
        <taxon>Bonamia</taxon>
    </lineage>
</organism>
<dbReference type="Pfam" id="PF00278">
    <property type="entry name" value="Orn_DAP_Arg_deC"/>
    <property type="match status" value="1"/>
</dbReference>
<evidence type="ECO:0000313" key="7">
    <source>
        <dbReference type="EMBL" id="MES1920400.1"/>
    </source>
</evidence>
<evidence type="ECO:0000256" key="2">
    <source>
        <dbReference type="ARBA" id="ARBA00008872"/>
    </source>
</evidence>
<dbReference type="Gene3D" id="2.40.37.10">
    <property type="entry name" value="Lyase, Ornithine Decarboxylase, Chain A, domain 1"/>
    <property type="match status" value="1"/>
</dbReference>
<evidence type="ECO:0000259" key="5">
    <source>
        <dbReference type="Pfam" id="PF00278"/>
    </source>
</evidence>
<dbReference type="InterPro" id="IPR022644">
    <property type="entry name" value="De-COase2_N"/>
</dbReference>
<dbReference type="InterPro" id="IPR022643">
    <property type="entry name" value="De-COase2_C"/>
</dbReference>
<name>A0ABV2AL46_9EUKA</name>
<protein>
    <submittedName>
        <fullName evidence="7">Uncharacterized protein</fullName>
    </submittedName>
</protein>
<dbReference type="Pfam" id="PF02784">
    <property type="entry name" value="Orn_Arg_deC_N"/>
    <property type="match status" value="1"/>
</dbReference>
<reference evidence="7 8" key="1">
    <citation type="journal article" date="2024" name="BMC Biol.">
        <title>Comparative genomics of Ascetosporea gives new insight into the evolutionary basis for animal parasitism in Rhizaria.</title>
        <authorList>
            <person name="Hiltunen Thoren M."/>
            <person name="Onut-Brannstrom I."/>
            <person name="Alfjorden A."/>
            <person name="Peckova H."/>
            <person name="Swords F."/>
            <person name="Hooper C."/>
            <person name="Holzer A.S."/>
            <person name="Bass D."/>
            <person name="Burki F."/>
        </authorList>
    </citation>
    <scope>NUCLEOTIDE SEQUENCE [LARGE SCALE GENOMIC DNA]</scope>
    <source>
        <strain evidence="7">20-A016</strain>
    </source>
</reference>
<comment type="cofactor">
    <cofactor evidence="1">
        <name>pyridoxal 5'-phosphate</name>
        <dbReference type="ChEBI" id="CHEBI:597326"/>
    </cofactor>
</comment>
<dbReference type="InterPro" id="IPR009006">
    <property type="entry name" value="Ala_racemase/Decarboxylase_C"/>
</dbReference>
<evidence type="ECO:0000256" key="3">
    <source>
        <dbReference type="ARBA" id="ARBA00022898"/>
    </source>
</evidence>
<keyword evidence="3" id="KW-0663">Pyridoxal phosphate</keyword>
<comment type="similarity">
    <text evidence="2">Belongs to the Orn/Lys/Arg decarboxylase class-II family.</text>
</comment>